<dbReference type="Proteomes" id="UP001069802">
    <property type="component" value="Unassembled WGS sequence"/>
</dbReference>
<keyword evidence="3 4" id="KW-0472">Membrane</keyword>
<accession>A0ABT4LL27</accession>
<evidence type="ECO:0000259" key="5">
    <source>
        <dbReference type="PROSITE" id="PS51503"/>
    </source>
</evidence>
<protein>
    <submittedName>
        <fullName evidence="6">Twin transmembrane helix small protein</fullName>
    </submittedName>
</protein>
<dbReference type="Pfam" id="PF04588">
    <property type="entry name" value="HIG_1_N"/>
    <property type="match status" value="1"/>
</dbReference>
<feature type="transmembrane region" description="Helical" evidence="4">
    <location>
        <begin position="46"/>
        <end position="62"/>
    </location>
</feature>
<evidence type="ECO:0000256" key="3">
    <source>
        <dbReference type="ARBA" id="ARBA00023136"/>
    </source>
</evidence>
<evidence type="ECO:0000256" key="4">
    <source>
        <dbReference type="SAM" id="Phobius"/>
    </source>
</evidence>
<keyword evidence="7" id="KW-1185">Reference proteome</keyword>
<evidence type="ECO:0000313" key="6">
    <source>
        <dbReference type="EMBL" id="MCZ4281655.1"/>
    </source>
</evidence>
<proteinExistence type="predicted"/>
<dbReference type="NCBIfam" id="NF033233">
    <property type="entry name" value="twin_helix"/>
    <property type="match status" value="1"/>
</dbReference>
<sequence>MEVFLNILIVLSLAAVLIILFTGLFTMAKGGDFNKNNANRFMRYRVIAQGIALVVLVLALLAKGS</sequence>
<reference evidence="6" key="1">
    <citation type="submission" date="2022-12" db="EMBL/GenBank/DDBJ databases">
        <title>Bacterial isolates from different developmental stages of Nematostella vectensis.</title>
        <authorList>
            <person name="Fraune S."/>
        </authorList>
    </citation>
    <scope>NUCLEOTIDE SEQUENCE</scope>
    <source>
        <strain evidence="6">G21630-S1</strain>
    </source>
</reference>
<dbReference type="EMBL" id="JAPWGY010000004">
    <property type="protein sequence ID" value="MCZ4281655.1"/>
    <property type="molecule type" value="Genomic_DNA"/>
</dbReference>
<evidence type="ECO:0000313" key="7">
    <source>
        <dbReference type="Proteomes" id="UP001069802"/>
    </source>
</evidence>
<gene>
    <name evidence="6" type="ORF">O4H49_12765</name>
</gene>
<dbReference type="InterPro" id="IPR007667">
    <property type="entry name" value="Hypoxia_induced_domain"/>
</dbReference>
<organism evidence="6 7">
    <name type="scientific">Kiloniella laminariae</name>
    <dbReference type="NCBI Taxonomy" id="454162"/>
    <lineage>
        <taxon>Bacteria</taxon>
        <taxon>Pseudomonadati</taxon>
        <taxon>Pseudomonadota</taxon>
        <taxon>Alphaproteobacteria</taxon>
        <taxon>Rhodospirillales</taxon>
        <taxon>Kiloniellaceae</taxon>
        <taxon>Kiloniella</taxon>
    </lineage>
</organism>
<dbReference type="Gene3D" id="6.10.140.1320">
    <property type="match status" value="1"/>
</dbReference>
<evidence type="ECO:0000256" key="2">
    <source>
        <dbReference type="ARBA" id="ARBA00022989"/>
    </source>
</evidence>
<feature type="transmembrane region" description="Helical" evidence="4">
    <location>
        <begin position="6"/>
        <end position="25"/>
    </location>
</feature>
<name>A0ABT4LL27_9PROT</name>
<keyword evidence="2 4" id="KW-1133">Transmembrane helix</keyword>
<dbReference type="RefSeq" id="WP_269423819.1">
    <property type="nucleotide sequence ID" value="NZ_JAPWGY010000004.1"/>
</dbReference>
<evidence type="ECO:0000256" key="1">
    <source>
        <dbReference type="ARBA" id="ARBA00022692"/>
    </source>
</evidence>
<feature type="domain" description="HIG1" evidence="5">
    <location>
        <begin position="1"/>
        <end position="65"/>
    </location>
</feature>
<keyword evidence="1 4" id="KW-0812">Transmembrane</keyword>
<comment type="caution">
    <text evidence="6">The sequence shown here is derived from an EMBL/GenBank/DDBJ whole genome shotgun (WGS) entry which is preliminary data.</text>
</comment>
<dbReference type="PROSITE" id="PS51503">
    <property type="entry name" value="HIG1"/>
    <property type="match status" value="1"/>
</dbReference>